<dbReference type="EMBL" id="JAKIKS010000096">
    <property type="protein sequence ID" value="MCL1126598.1"/>
    <property type="molecule type" value="Genomic_DNA"/>
</dbReference>
<protein>
    <submittedName>
        <fullName evidence="3">RHS repeat-associated core domain-containing protein</fullName>
    </submittedName>
</protein>
<dbReference type="InterPro" id="IPR056823">
    <property type="entry name" value="TEN-like_YD-shell"/>
</dbReference>
<accession>A0ABT0LG05</accession>
<organism evidence="3 4">
    <name type="scientific">Shewanella surugensis</name>
    <dbReference type="NCBI Taxonomy" id="212020"/>
    <lineage>
        <taxon>Bacteria</taxon>
        <taxon>Pseudomonadati</taxon>
        <taxon>Pseudomonadota</taxon>
        <taxon>Gammaproteobacteria</taxon>
        <taxon>Alteromonadales</taxon>
        <taxon>Shewanellaceae</taxon>
        <taxon>Shewanella</taxon>
    </lineage>
</organism>
<name>A0ABT0LG05_9GAMM</name>
<dbReference type="Pfam" id="PF25023">
    <property type="entry name" value="TEN_YD-shell"/>
    <property type="match status" value="1"/>
</dbReference>
<dbReference type="PANTHER" id="PTHR32305">
    <property type="match status" value="1"/>
</dbReference>
<dbReference type="InterPro" id="IPR050708">
    <property type="entry name" value="T6SS_VgrG/RHS"/>
</dbReference>
<reference evidence="3 4" key="1">
    <citation type="submission" date="2022-01" db="EMBL/GenBank/DDBJ databases">
        <title>Whole genome-based taxonomy of the Shewanellaceae.</title>
        <authorList>
            <person name="Martin-Rodriguez A.J."/>
        </authorList>
    </citation>
    <scope>NUCLEOTIDE SEQUENCE [LARGE SCALE GENOMIC DNA]</scope>
    <source>
        <strain evidence="3 4">DSM 17177</strain>
    </source>
</reference>
<evidence type="ECO:0000313" key="3">
    <source>
        <dbReference type="EMBL" id="MCL1126598.1"/>
    </source>
</evidence>
<dbReference type="NCBIfam" id="TIGR03696">
    <property type="entry name" value="Rhs_assc_core"/>
    <property type="match status" value="1"/>
</dbReference>
<sequence length="464" mass="49824">MDANDNLTQLTDNIDSKNSIKNVQYDGLNRLKMANGRWGSGHYSYDSVNNIRSRSISGSNIKYEYDSKNRLGSVSGGYKYDYDSRGNTVNNGRYGLTYNLANQLVTANGQKYVYDGNGKRVKQTNANGVKYTIYSLGGKLLYRESQSGAGTISIYTGGQLIAESDGKNATYQHTDMLGSPVLETDSNGKVSTRSYYEPFGKRLGGDKEGIGFTGHLQDKDLGLTYMQARYYDPLIGRFYSNDPVSFVDTQFSFNRYSYANNNPYMFVDPDGKFNAYNATFGGISGGTAGFLNAGDSIADKVYATLIGASAGALAGSAFNDARLSAMSSNAIGQVAGAYVSAVRDKGFNNVNFESMSVDGTTISFGDIHIDLFAVAVNGASANILSNGNQVIANRTMKDVIGSRVGESVPALLSGQVGGAVVEGIGAATVEVLYNGYGPSVWKQMVQAYELVGPFEEKTDRAGRL</sequence>
<comment type="caution">
    <text evidence="3">The sequence shown here is derived from an EMBL/GenBank/DDBJ whole genome shotgun (WGS) entry which is preliminary data.</text>
</comment>
<keyword evidence="1" id="KW-0677">Repeat</keyword>
<dbReference type="InterPro" id="IPR022385">
    <property type="entry name" value="Rhs_assc_core"/>
</dbReference>
<proteinExistence type="predicted"/>
<feature type="domain" description="Teneurin-like YD-shell" evidence="2">
    <location>
        <begin position="5"/>
        <end position="263"/>
    </location>
</feature>
<evidence type="ECO:0000256" key="1">
    <source>
        <dbReference type="ARBA" id="ARBA00022737"/>
    </source>
</evidence>
<evidence type="ECO:0000259" key="2">
    <source>
        <dbReference type="Pfam" id="PF25023"/>
    </source>
</evidence>
<dbReference type="Gene3D" id="2.180.10.10">
    <property type="entry name" value="RHS repeat-associated core"/>
    <property type="match status" value="1"/>
</dbReference>
<dbReference type="RefSeq" id="WP_248942014.1">
    <property type="nucleotide sequence ID" value="NZ_JAKIKS010000096.1"/>
</dbReference>
<gene>
    <name evidence="3" type="ORF">L2764_19430</name>
</gene>
<evidence type="ECO:0000313" key="4">
    <source>
        <dbReference type="Proteomes" id="UP001203423"/>
    </source>
</evidence>
<dbReference type="Proteomes" id="UP001203423">
    <property type="component" value="Unassembled WGS sequence"/>
</dbReference>
<keyword evidence="4" id="KW-1185">Reference proteome</keyword>
<dbReference type="PANTHER" id="PTHR32305:SF15">
    <property type="entry name" value="PROTEIN RHSA-RELATED"/>
    <property type="match status" value="1"/>
</dbReference>